<dbReference type="Proteomes" id="UP001443914">
    <property type="component" value="Unassembled WGS sequence"/>
</dbReference>
<proteinExistence type="inferred from homology"/>
<evidence type="ECO:0000256" key="5">
    <source>
        <dbReference type="ARBA" id="ARBA00023242"/>
    </source>
</evidence>
<comment type="similarity">
    <text evidence="6">Belongs to the SOFL plant protein family.</text>
</comment>
<dbReference type="GO" id="GO:0005737">
    <property type="term" value="C:cytoplasm"/>
    <property type="evidence" value="ECO:0007669"/>
    <property type="project" value="UniProtKB-SubCell"/>
</dbReference>
<evidence type="ECO:0000256" key="2">
    <source>
        <dbReference type="ARBA" id="ARBA00022490"/>
    </source>
</evidence>
<accession>A0AAW1GSE0</accession>
<dbReference type="GO" id="GO:0009691">
    <property type="term" value="P:cytokinin biosynthetic process"/>
    <property type="evidence" value="ECO:0007669"/>
    <property type="project" value="UniProtKB-KW"/>
</dbReference>
<keyword evidence="2" id="KW-0963">Cytoplasm</keyword>
<evidence type="ECO:0000256" key="4">
    <source>
        <dbReference type="ARBA" id="ARBA00022864"/>
    </source>
</evidence>
<keyword evidence="8" id="KW-1185">Reference proteome</keyword>
<sequence>MMNVVVPSSSECSSGCDSGWTLYLQHSTSTSSYAFNNTSFSPKKPKFEEQNLKYNNSNNNNDNGYYLYGDSQEEDLSMVSDASSGPPLLNLRDIVDDDDDNNDLGFRKGCMKSYAYETHCCNNNNDDDDFALDDTASSHIFTSKKIGGIHVQINQGAPFDRFIDYSSQGYSTTHVKVINVRMQMSFSLA</sequence>
<dbReference type="PANTHER" id="PTHR33347:SF1">
    <property type="entry name" value="PROTEIN SOB FIVE-LIKE 5"/>
    <property type="match status" value="1"/>
</dbReference>
<evidence type="ECO:0000313" key="7">
    <source>
        <dbReference type="EMBL" id="KAK9666535.1"/>
    </source>
</evidence>
<keyword evidence="4" id="KW-0932">Cytokinin signaling pathway</keyword>
<dbReference type="InterPro" id="IPR044670">
    <property type="entry name" value="SOFL"/>
</dbReference>
<reference evidence="7" key="1">
    <citation type="submission" date="2024-03" db="EMBL/GenBank/DDBJ databases">
        <title>WGS assembly of Saponaria officinalis var. Norfolk2.</title>
        <authorList>
            <person name="Jenkins J."/>
            <person name="Shu S."/>
            <person name="Grimwood J."/>
            <person name="Barry K."/>
            <person name="Goodstein D."/>
            <person name="Schmutz J."/>
            <person name="Leebens-Mack J."/>
            <person name="Osbourn A."/>
        </authorList>
    </citation>
    <scope>NUCLEOTIDE SEQUENCE [LARGE SCALE GENOMIC DNA]</scope>
    <source>
        <strain evidence="7">JIC</strain>
    </source>
</reference>
<evidence type="ECO:0000256" key="3">
    <source>
        <dbReference type="ARBA" id="ARBA00022712"/>
    </source>
</evidence>
<keyword evidence="3" id="KW-0203">Cytokinin biosynthesis</keyword>
<comment type="subcellular location">
    <subcellularLocation>
        <location evidence="1">Cytoplasm</location>
    </subcellularLocation>
</comment>
<dbReference type="GO" id="GO:0009736">
    <property type="term" value="P:cytokinin-activated signaling pathway"/>
    <property type="evidence" value="ECO:0007669"/>
    <property type="project" value="UniProtKB-KW"/>
</dbReference>
<gene>
    <name evidence="7" type="ORF">RND81_14G191800</name>
</gene>
<dbReference type="AlphaFoldDB" id="A0AAW1GSE0"/>
<organism evidence="7 8">
    <name type="scientific">Saponaria officinalis</name>
    <name type="common">Common soapwort</name>
    <name type="synonym">Lychnis saponaria</name>
    <dbReference type="NCBI Taxonomy" id="3572"/>
    <lineage>
        <taxon>Eukaryota</taxon>
        <taxon>Viridiplantae</taxon>
        <taxon>Streptophyta</taxon>
        <taxon>Embryophyta</taxon>
        <taxon>Tracheophyta</taxon>
        <taxon>Spermatophyta</taxon>
        <taxon>Magnoliopsida</taxon>
        <taxon>eudicotyledons</taxon>
        <taxon>Gunneridae</taxon>
        <taxon>Pentapetalae</taxon>
        <taxon>Caryophyllales</taxon>
        <taxon>Caryophyllaceae</taxon>
        <taxon>Caryophylleae</taxon>
        <taxon>Saponaria</taxon>
    </lineage>
</organism>
<dbReference type="PANTHER" id="PTHR33347">
    <property type="entry name" value="OSJNBA0091C07.3 PROTEIN"/>
    <property type="match status" value="1"/>
</dbReference>
<evidence type="ECO:0000313" key="8">
    <source>
        <dbReference type="Proteomes" id="UP001443914"/>
    </source>
</evidence>
<comment type="caution">
    <text evidence="7">The sequence shown here is derived from an EMBL/GenBank/DDBJ whole genome shotgun (WGS) entry which is preliminary data.</text>
</comment>
<protein>
    <submittedName>
        <fullName evidence="7">Uncharacterized protein</fullName>
    </submittedName>
</protein>
<dbReference type="EMBL" id="JBDFQZ010000014">
    <property type="protein sequence ID" value="KAK9666535.1"/>
    <property type="molecule type" value="Genomic_DNA"/>
</dbReference>
<evidence type="ECO:0000256" key="6">
    <source>
        <dbReference type="ARBA" id="ARBA00024199"/>
    </source>
</evidence>
<name>A0AAW1GSE0_SAPOF</name>
<evidence type="ECO:0000256" key="1">
    <source>
        <dbReference type="ARBA" id="ARBA00004496"/>
    </source>
</evidence>
<keyword evidence="5" id="KW-0539">Nucleus</keyword>